<proteinExistence type="predicted"/>
<protein>
    <recommendedName>
        <fullName evidence="9">Zn(2)-C6 fungal-type domain-containing protein</fullName>
    </recommendedName>
</protein>
<dbReference type="InterPro" id="IPR051059">
    <property type="entry name" value="VerF-like"/>
</dbReference>
<sequence>MNSTPQPSSCVFCKASFSRPDALKRHWTTCKVRLAESWELPQISSKARGRKRKACDRCARQKRACVLKNNRQTCQPCAVQNKECSYRRIADAATEHQDQPNDLNCSNWAATGRESTTDEFPSGVSMGAVPQSAVQQSQCRETVAKSNPSFDLAHQRISWTFFQEFNLGRSQNCRPTELNIALVAKFPFLGRVAKAHGFVGTFECGSVEHRSTVSKRLWKPYAYRGVSEVWKRGLPSGPMLSSNYTPSIQADGLNLPTATNLHDFSNDSKFGDPPRKLYSTSMMQAPETYSVGSTTNQHMSVLNVNSHLNACPGQGSDDNALLSIKTYEIVNAIRNAIIDKPKNSTVTVTWSYQLETMCYQFFCPTNIEKFLALYWSCWYPNWPTIHQPTFDSVTVDFTLVTAMVILGACLSPNQRDHDTANIWFNVIEEITFNHEVFSGNTTCEDQDENTVASLSSRINILQAAYCVCLYQTWEGSKQSKRRVRRHRFNSIIWLARDIGFNHATLKSVSTADITEFEWNDFIIRESTIRLFTYIYNLDSAYAMFCGQPPRLLFQELRFDLTAPEACFQAGSAEECFVTLKSWRQTQIGYGDVTILSAVKALCHESLGNFDHFFATLSVLNMFTIISALYAIVFQLKSSPLPIPDTTWIRVGLQRWGRLWPSPVRDEELSARFTESEPDGWKGVGFMRYAPEYWLLTNLVLNQILPGTGLSTAKGLEDTTRDDDTGMSQLNALVAEFRIKP</sequence>
<evidence type="ECO:0000256" key="8">
    <source>
        <dbReference type="ARBA" id="ARBA00023242"/>
    </source>
</evidence>
<evidence type="ECO:0000256" key="3">
    <source>
        <dbReference type="ARBA" id="ARBA00022737"/>
    </source>
</evidence>
<gene>
    <name evidence="10" type="ORF">TRUGW13939_00409</name>
</gene>
<dbReference type="AlphaFoldDB" id="A0A7H8QIJ7"/>
<evidence type="ECO:0000256" key="4">
    <source>
        <dbReference type="ARBA" id="ARBA00022771"/>
    </source>
</evidence>
<dbReference type="GO" id="GO:0000978">
    <property type="term" value="F:RNA polymerase II cis-regulatory region sequence-specific DNA binding"/>
    <property type="evidence" value="ECO:0007669"/>
    <property type="project" value="InterPro"/>
</dbReference>
<evidence type="ECO:0000256" key="7">
    <source>
        <dbReference type="ARBA" id="ARBA00023163"/>
    </source>
</evidence>
<accession>A0A7H8QIJ7</accession>
<dbReference type="PANTHER" id="PTHR40626">
    <property type="entry name" value="MIP31509P"/>
    <property type="match status" value="1"/>
</dbReference>
<dbReference type="KEGG" id="trg:TRUGW13939_00409"/>
<dbReference type="Pfam" id="PF04082">
    <property type="entry name" value="Fungal_trans"/>
    <property type="match status" value="1"/>
</dbReference>
<dbReference type="Proteomes" id="UP000509510">
    <property type="component" value="Chromosome I"/>
</dbReference>
<keyword evidence="3" id="KW-0677">Repeat</keyword>
<dbReference type="GO" id="GO:0008270">
    <property type="term" value="F:zinc ion binding"/>
    <property type="evidence" value="ECO:0007669"/>
    <property type="project" value="UniProtKB-KW"/>
</dbReference>
<evidence type="ECO:0000313" key="11">
    <source>
        <dbReference type="Proteomes" id="UP000509510"/>
    </source>
</evidence>
<name>A0A7H8QIJ7_TALRU</name>
<dbReference type="InterPro" id="IPR001138">
    <property type="entry name" value="Zn2Cys6_DnaBD"/>
</dbReference>
<keyword evidence="11" id="KW-1185">Reference proteome</keyword>
<keyword evidence="8" id="KW-0539">Nucleus</keyword>
<dbReference type="GO" id="GO:0000981">
    <property type="term" value="F:DNA-binding transcription factor activity, RNA polymerase II-specific"/>
    <property type="evidence" value="ECO:0007669"/>
    <property type="project" value="InterPro"/>
</dbReference>
<keyword evidence="2" id="KW-0479">Metal-binding</keyword>
<dbReference type="CDD" id="cd00067">
    <property type="entry name" value="GAL4"/>
    <property type="match status" value="1"/>
</dbReference>
<keyword evidence="4" id="KW-0863">Zinc-finger</keyword>
<keyword evidence="7" id="KW-0804">Transcription</keyword>
<dbReference type="GeneID" id="55987922"/>
<evidence type="ECO:0000313" key="10">
    <source>
        <dbReference type="EMBL" id="QKX53331.1"/>
    </source>
</evidence>
<reference evidence="11" key="1">
    <citation type="submission" date="2020-06" db="EMBL/GenBank/DDBJ databases">
        <title>A chromosome-scale genome assembly of Talaromyces rugulosus W13939.</title>
        <authorList>
            <person name="Wang B."/>
            <person name="Guo L."/>
            <person name="Ye K."/>
            <person name="Wang L."/>
        </authorList>
    </citation>
    <scope>NUCLEOTIDE SEQUENCE [LARGE SCALE GENOMIC DNA]</scope>
    <source>
        <strain evidence="11">W13939</strain>
    </source>
</reference>
<dbReference type="PANTHER" id="PTHR40626:SF3">
    <property type="entry name" value="TRANSCRIPTION FACTOR WITH C2H2 AND ZN(2)-CYS(6) DNA BINDING DOMAIN (EUROFUNG)-RELATED"/>
    <property type="match status" value="1"/>
</dbReference>
<dbReference type="CDD" id="cd12148">
    <property type="entry name" value="fungal_TF_MHR"/>
    <property type="match status" value="1"/>
</dbReference>
<dbReference type="RefSeq" id="XP_035339510.1">
    <property type="nucleotide sequence ID" value="XM_035483617.1"/>
</dbReference>
<evidence type="ECO:0000256" key="6">
    <source>
        <dbReference type="ARBA" id="ARBA00023015"/>
    </source>
</evidence>
<comment type="subcellular location">
    <subcellularLocation>
        <location evidence="1">Nucleus</location>
    </subcellularLocation>
</comment>
<dbReference type="GO" id="GO:0006351">
    <property type="term" value="P:DNA-templated transcription"/>
    <property type="evidence" value="ECO:0007669"/>
    <property type="project" value="InterPro"/>
</dbReference>
<dbReference type="OrthoDB" id="654211at2759"/>
<evidence type="ECO:0000256" key="1">
    <source>
        <dbReference type="ARBA" id="ARBA00004123"/>
    </source>
</evidence>
<feature type="domain" description="Zn(2)-C6 fungal-type" evidence="9">
    <location>
        <begin position="54"/>
        <end position="84"/>
    </location>
</feature>
<dbReference type="GO" id="GO:0005634">
    <property type="term" value="C:nucleus"/>
    <property type="evidence" value="ECO:0007669"/>
    <property type="project" value="UniProtKB-SubCell"/>
</dbReference>
<dbReference type="EMBL" id="CP055898">
    <property type="protein sequence ID" value="QKX53331.1"/>
    <property type="molecule type" value="Genomic_DNA"/>
</dbReference>
<evidence type="ECO:0000256" key="5">
    <source>
        <dbReference type="ARBA" id="ARBA00022833"/>
    </source>
</evidence>
<keyword evidence="6" id="KW-0805">Transcription regulation</keyword>
<dbReference type="GO" id="GO:0000785">
    <property type="term" value="C:chromatin"/>
    <property type="evidence" value="ECO:0007669"/>
    <property type="project" value="TreeGrafter"/>
</dbReference>
<evidence type="ECO:0000256" key="2">
    <source>
        <dbReference type="ARBA" id="ARBA00022723"/>
    </source>
</evidence>
<evidence type="ECO:0000259" key="9">
    <source>
        <dbReference type="PROSITE" id="PS00463"/>
    </source>
</evidence>
<organism evidence="10 11">
    <name type="scientific">Talaromyces rugulosus</name>
    <name type="common">Penicillium rugulosum</name>
    <dbReference type="NCBI Taxonomy" id="121627"/>
    <lineage>
        <taxon>Eukaryota</taxon>
        <taxon>Fungi</taxon>
        <taxon>Dikarya</taxon>
        <taxon>Ascomycota</taxon>
        <taxon>Pezizomycotina</taxon>
        <taxon>Eurotiomycetes</taxon>
        <taxon>Eurotiomycetidae</taxon>
        <taxon>Eurotiales</taxon>
        <taxon>Trichocomaceae</taxon>
        <taxon>Talaromyces</taxon>
        <taxon>Talaromyces sect. Islandici</taxon>
    </lineage>
</organism>
<dbReference type="InterPro" id="IPR007219">
    <property type="entry name" value="XnlR_reg_dom"/>
</dbReference>
<dbReference type="PROSITE" id="PS00463">
    <property type="entry name" value="ZN2_CY6_FUNGAL_1"/>
    <property type="match status" value="1"/>
</dbReference>
<keyword evidence="5" id="KW-0862">Zinc</keyword>